<keyword evidence="3" id="KW-1185">Reference proteome</keyword>
<reference evidence="2" key="1">
    <citation type="journal article" date="2023" name="G3 (Bethesda)">
        <title>A reference genome for the long-term kleptoplast-retaining sea slug Elysia crispata morphotype clarki.</title>
        <authorList>
            <person name="Eastman K.E."/>
            <person name="Pendleton A.L."/>
            <person name="Shaikh M.A."/>
            <person name="Suttiyut T."/>
            <person name="Ogas R."/>
            <person name="Tomko P."/>
            <person name="Gavelis G."/>
            <person name="Widhalm J.R."/>
            <person name="Wisecaver J.H."/>
        </authorList>
    </citation>
    <scope>NUCLEOTIDE SEQUENCE</scope>
    <source>
        <strain evidence="2">ECLA1</strain>
    </source>
</reference>
<evidence type="ECO:0000313" key="2">
    <source>
        <dbReference type="EMBL" id="KAK3765738.1"/>
    </source>
</evidence>
<comment type="caution">
    <text evidence="2">The sequence shown here is derived from an EMBL/GenBank/DDBJ whole genome shotgun (WGS) entry which is preliminary data.</text>
</comment>
<gene>
    <name evidence="2" type="ORF">RRG08_026209</name>
</gene>
<protein>
    <submittedName>
        <fullName evidence="2">Uncharacterized protein</fullName>
    </submittedName>
</protein>
<evidence type="ECO:0000313" key="3">
    <source>
        <dbReference type="Proteomes" id="UP001283361"/>
    </source>
</evidence>
<proteinExistence type="predicted"/>
<dbReference type="EMBL" id="JAWDGP010004277">
    <property type="protein sequence ID" value="KAK3765738.1"/>
    <property type="molecule type" value="Genomic_DNA"/>
</dbReference>
<name>A0AAE0ZAH1_9GAST</name>
<accession>A0AAE0ZAH1</accession>
<feature type="region of interest" description="Disordered" evidence="1">
    <location>
        <begin position="92"/>
        <end position="112"/>
    </location>
</feature>
<dbReference type="AlphaFoldDB" id="A0AAE0ZAH1"/>
<dbReference type="Proteomes" id="UP001283361">
    <property type="component" value="Unassembled WGS sequence"/>
</dbReference>
<sequence length="162" mass="18486">MKELGQLCQVSWALSSPAIIDIAGDRRSVLSILKVKWGMRPIKKSSIFWIVSQMFRSSNKEKKKKSGGPWDSTTRWRRESRDLDLAWCDRPTGTRPGHAAGDQTPVVTSTTDNRGACQTRFCEQLWLTRYTILDALSHVVPLMFTMIPTTKLRPNQGECERF</sequence>
<organism evidence="2 3">
    <name type="scientific">Elysia crispata</name>
    <name type="common">lettuce slug</name>
    <dbReference type="NCBI Taxonomy" id="231223"/>
    <lineage>
        <taxon>Eukaryota</taxon>
        <taxon>Metazoa</taxon>
        <taxon>Spiralia</taxon>
        <taxon>Lophotrochozoa</taxon>
        <taxon>Mollusca</taxon>
        <taxon>Gastropoda</taxon>
        <taxon>Heterobranchia</taxon>
        <taxon>Euthyneura</taxon>
        <taxon>Panpulmonata</taxon>
        <taxon>Sacoglossa</taxon>
        <taxon>Placobranchoidea</taxon>
        <taxon>Plakobranchidae</taxon>
        <taxon>Elysia</taxon>
    </lineage>
</organism>
<evidence type="ECO:0000256" key="1">
    <source>
        <dbReference type="SAM" id="MobiDB-lite"/>
    </source>
</evidence>